<feature type="transmembrane region" description="Helical" evidence="1">
    <location>
        <begin position="40"/>
        <end position="58"/>
    </location>
</feature>
<dbReference type="AlphaFoldDB" id="A0AB39TCA2"/>
<evidence type="ECO:0000256" key="1">
    <source>
        <dbReference type="SAM" id="Phobius"/>
    </source>
</evidence>
<reference evidence="2" key="1">
    <citation type="submission" date="2024-07" db="EMBL/GenBank/DDBJ databases">
        <authorList>
            <person name="Yu S.T."/>
        </authorList>
    </citation>
    <scope>NUCLEOTIDE SEQUENCE</scope>
    <source>
        <strain evidence="2">R44</strain>
    </source>
</reference>
<gene>
    <name evidence="2" type="ORF">AB5J54_39295</name>
</gene>
<feature type="transmembrane region" description="Helical" evidence="1">
    <location>
        <begin position="173"/>
        <end position="194"/>
    </location>
</feature>
<evidence type="ECO:0000313" key="2">
    <source>
        <dbReference type="EMBL" id="XDQ76193.1"/>
    </source>
</evidence>
<dbReference type="EMBL" id="CP163444">
    <property type="protein sequence ID" value="XDQ76193.1"/>
    <property type="molecule type" value="Genomic_DNA"/>
</dbReference>
<name>A0AB39TCA2_9ACTN</name>
<feature type="transmembrane region" description="Helical" evidence="1">
    <location>
        <begin position="129"/>
        <end position="153"/>
    </location>
</feature>
<feature type="transmembrane region" description="Helical" evidence="1">
    <location>
        <begin position="260"/>
        <end position="278"/>
    </location>
</feature>
<feature type="transmembrane region" description="Helical" evidence="1">
    <location>
        <begin position="201"/>
        <end position="219"/>
    </location>
</feature>
<keyword evidence="1" id="KW-0812">Transmembrane</keyword>
<feature type="transmembrane region" description="Helical" evidence="1">
    <location>
        <begin position="86"/>
        <end position="108"/>
    </location>
</feature>
<proteinExistence type="predicted"/>
<keyword evidence="1" id="KW-1133">Transmembrane helix</keyword>
<dbReference type="RefSeq" id="WP_369148761.1">
    <property type="nucleotide sequence ID" value="NZ_CP163444.1"/>
</dbReference>
<sequence>MTTLDLPVVPGASVVEPRARFRDLVGSEWLKLWSLRSTGWSLLLGALAVVAFNLGTAWDHYRYWLQYDEGSRAEFVANDMALWDAFTYNAALVLILSSAAMGAVAVVGEYSSGLIRTTFTAVPARSALMAAKVLVVTVAQILFGAVVAAASFWSTQAVLSTRGIGLPITHPGAPRIVVASALLAPVCAVTGMAVGALLRKSAGAIVGSIVLVLLLPAVLTDRRHLTAVLAHATPLHAWQRLADAGPPAQELFPWSAGGAWLVYALWVLGGAVVTVLAVRRRDQ</sequence>
<keyword evidence="1" id="KW-0472">Membrane</keyword>
<organism evidence="2">
    <name type="scientific">Streptomyces sp. R44</name>
    <dbReference type="NCBI Taxonomy" id="3238633"/>
    <lineage>
        <taxon>Bacteria</taxon>
        <taxon>Bacillati</taxon>
        <taxon>Actinomycetota</taxon>
        <taxon>Actinomycetes</taxon>
        <taxon>Kitasatosporales</taxon>
        <taxon>Streptomycetaceae</taxon>
        <taxon>Streptomyces</taxon>
    </lineage>
</organism>
<protein>
    <submittedName>
        <fullName evidence="2">ABC transporter permease</fullName>
    </submittedName>
</protein>
<accession>A0AB39TCA2</accession>